<feature type="region of interest" description="Disordered" evidence="1">
    <location>
        <begin position="815"/>
        <end position="896"/>
    </location>
</feature>
<gene>
    <name evidence="2" type="ORF">ILUMI_25775</name>
</gene>
<feature type="region of interest" description="Disordered" evidence="1">
    <location>
        <begin position="922"/>
        <end position="952"/>
    </location>
</feature>
<reference evidence="2" key="1">
    <citation type="submission" date="2019-08" db="EMBL/GenBank/DDBJ databases">
        <title>The genome of the North American firefly Photinus pyralis.</title>
        <authorList>
            <consortium name="Photinus pyralis genome working group"/>
            <person name="Fallon T.R."/>
            <person name="Sander Lower S.E."/>
            <person name="Weng J.-K."/>
        </authorList>
    </citation>
    <scope>NUCLEOTIDE SEQUENCE</scope>
    <source>
        <strain evidence="2">TRF0915ILg1</strain>
        <tissue evidence="2">Whole body</tissue>
    </source>
</reference>
<keyword evidence="3" id="KW-1185">Reference proteome</keyword>
<evidence type="ECO:0000256" key="1">
    <source>
        <dbReference type="SAM" id="MobiDB-lite"/>
    </source>
</evidence>
<feature type="compositionally biased region" description="Basic and acidic residues" evidence="1">
    <location>
        <begin position="484"/>
        <end position="508"/>
    </location>
</feature>
<feature type="compositionally biased region" description="Basic and acidic residues" evidence="1">
    <location>
        <begin position="424"/>
        <end position="453"/>
    </location>
</feature>
<comment type="caution">
    <text evidence="2">The sequence shown here is derived from an EMBL/GenBank/DDBJ whole genome shotgun (WGS) entry which is preliminary data.</text>
</comment>
<evidence type="ECO:0000313" key="3">
    <source>
        <dbReference type="Proteomes" id="UP000801492"/>
    </source>
</evidence>
<feature type="compositionally biased region" description="Basic and acidic residues" evidence="1">
    <location>
        <begin position="683"/>
        <end position="696"/>
    </location>
</feature>
<feature type="compositionally biased region" description="Gly residues" evidence="1">
    <location>
        <begin position="529"/>
        <end position="540"/>
    </location>
</feature>
<feature type="compositionally biased region" description="Basic and acidic residues" evidence="1">
    <location>
        <begin position="922"/>
        <end position="944"/>
    </location>
</feature>
<proteinExistence type="predicted"/>
<accession>A0A8K0FXP4</accession>
<feature type="compositionally biased region" description="Polar residues" evidence="1">
    <location>
        <begin position="454"/>
        <end position="465"/>
    </location>
</feature>
<sequence length="1048" mass="114010">MTDNRQPPPQPPIDQRSIWSGMAGSIVALIMTTILSLRQTSSRCGTKMDPVLEELINTFSKDANNFIVALNKFCNSTSQAFEQGEKSCIACCSFLSEGSTSVSQQTESSCECEIPPPIEVVEQAEEPACGCEQQPSDLRKDIVCECDSDHTQRHIHTCIHVPKEVSKHKDDFDTDDDSTIEGSDFAEISEMEKAVPVCIIEDEFTEISSYTVDPITKKVKICTVEEHSQLAKCTLLKHQAIQACECTDNKWDKTAGSNANDAAPPEKVEIVEIPLEREGLEHQFGKENEEEDLHGGQLSKEILMSETVEKASSYVEEVASEASEEISSTVIEQVYPKELPKTLSDLTEKESAKTVFSSNQPLETIDETDRSAATETEKSYTTDKSEELQSKLSKPSVKENRSVSEGSALQNKSKEPSDSGLPRRKTEGDKPAKSDTAIKKPMQNEEAGKKDGKQTPSSATSQPTKAGTGVAGDSVKNTEPIKQPVEKKTERPKTPDLSKPSSKNDSRRSSLPVSIGSGKGQAGERPATPGGGSVGRGGQPARGSAEKPKPPTEFKDPAGAWKAVAAPRLASSEKTVTMKTEPVKDNVSEKPGLNDAPRSLRDEIPSGITKQSSQSGEPVRGGGMGKPISSGIAKQSNQPGEPIKGGGIGKLEKIEPMRRNLLGGPHEVAGKGLISREGQSGLNEKEKPKQGGEYKQGDVLSLIKKESEKDKEKFKKENSLDFTTSELVGKQADKQDKIATEMIELPKHYTPKVTPFIEEKELESLERFAQGFVSSLSQKEKLECMADYIRRNTPGLSERIVRNLVEASHCGPKRLLEPGHLGKPARGGCGGKHLEMPASGSTSGLKKKSKQDTSLRPCLCPPQRGIKEGNKGKEADSCACPSRCGSTTTPESNPHMKDWSKRLCSAGQTLASLREKITDFNRALTRSDDHRSTPDTQIRKRQERSQSYPLPSGSLPCTTTTCPCPAIADEHGKVRYSNMMRPMSPKKASRVNVNSTLLGHPPSVGVQPFPHPLMPQEAIPVQPGYLTDSSKRPRSSRTRARTSKVDFM</sequence>
<feature type="compositionally biased region" description="Basic and acidic residues" evidence="1">
    <location>
        <begin position="367"/>
        <end position="389"/>
    </location>
</feature>
<dbReference type="OrthoDB" id="10677072at2759"/>
<feature type="compositionally biased region" description="Basic and acidic residues" evidence="1">
    <location>
        <begin position="544"/>
        <end position="556"/>
    </location>
</feature>
<feature type="region of interest" description="Disordered" evidence="1">
    <location>
        <begin position="1016"/>
        <end position="1048"/>
    </location>
</feature>
<dbReference type="AlphaFoldDB" id="A0A8K0FXP4"/>
<feature type="region of interest" description="Disordered" evidence="1">
    <location>
        <begin position="346"/>
        <end position="700"/>
    </location>
</feature>
<dbReference type="EMBL" id="VTPC01090974">
    <property type="protein sequence ID" value="KAF2880392.1"/>
    <property type="molecule type" value="Genomic_DNA"/>
</dbReference>
<evidence type="ECO:0000313" key="2">
    <source>
        <dbReference type="EMBL" id="KAF2880392.1"/>
    </source>
</evidence>
<organism evidence="2 3">
    <name type="scientific">Ignelater luminosus</name>
    <name type="common">Cucubano</name>
    <name type="synonym">Pyrophorus luminosus</name>
    <dbReference type="NCBI Taxonomy" id="2038154"/>
    <lineage>
        <taxon>Eukaryota</taxon>
        <taxon>Metazoa</taxon>
        <taxon>Ecdysozoa</taxon>
        <taxon>Arthropoda</taxon>
        <taxon>Hexapoda</taxon>
        <taxon>Insecta</taxon>
        <taxon>Pterygota</taxon>
        <taxon>Neoptera</taxon>
        <taxon>Endopterygota</taxon>
        <taxon>Coleoptera</taxon>
        <taxon>Polyphaga</taxon>
        <taxon>Elateriformia</taxon>
        <taxon>Elateroidea</taxon>
        <taxon>Elateridae</taxon>
        <taxon>Agrypninae</taxon>
        <taxon>Pyrophorini</taxon>
        <taxon>Ignelater</taxon>
    </lineage>
</organism>
<protein>
    <submittedName>
        <fullName evidence="2">Uncharacterized protein</fullName>
    </submittedName>
</protein>
<feature type="compositionally biased region" description="Basic and acidic residues" evidence="1">
    <location>
        <begin position="865"/>
        <end position="876"/>
    </location>
</feature>
<feature type="compositionally biased region" description="Basic residues" evidence="1">
    <location>
        <begin position="1032"/>
        <end position="1042"/>
    </location>
</feature>
<name>A0A8K0FXP4_IGNLU</name>
<dbReference type="Proteomes" id="UP000801492">
    <property type="component" value="Unassembled WGS sequence"/>
</dbReference>